<keyword evidence="1" id="KW-0808">Transferase</keyword>
<accession>A0ACB8UFH1</accession>
<sequence>MPTVPSTPAEIIAQLPSSFAKAKDSGDVLFFPSTVHKHSEFGVEWEITLCPALQNKPPLPIPHFDAAADAKLANGGKKFDPFAPPYVPNLHIGELKDEQEGDEYVILFNKFSVVPQHILLVTKEFHSQTSPLLPPDLVQTYRLIAAAREAGKKFFAFYNCGDNSGASQPHKHLQLIPTIEDGPPIEKLARKTPIETLDRPFSLQSLPYANHVRRLPTHLPTVSLEEQEPILSRAFLSLLDLALSTYRRDPASDDQKHNITLSYNVILTLEHMHIIPRKAETHTLAETGENLSINAMGFAGCLLVKSEREFEAVVKESVGTILENVGCKSIHEQQCEGACSM</sequence>
<gene>
    <name evidence="1" type="ORF">BDY19DRAFT_882295</name>
</gene>
<evidence type="ECO:0000313" key="1">
    <source>
        <dbReference type="EMBL" id="KAI0093107.1"/>
    </source>
</evidence>
<reference evidence="1" key="1">
    <citation type="journal article" date="2021" name="Environ. Microbiol.">
        <title>Gene family expansions and transcriptome signatures uncover fungal adaptations to wood decay.</title>
        <authorList>
            <person name="Hage H."/>
            <person name="Miyauchi S."/>
            <person name="Viragh M."/>
            <person name="Drula E."/>
            <person name="Min B."/>
            <person name="Chaduli D."/>
            <person name="Navarro D."/>
            <person name="Favel A."/>
            <person name="Norest M."/>
            <person name="Lesage-Meessen L."/>
            <person name="Balint B."/>
            <person name="Merenyi Z."/>
            <person name="de Eugenio L."/>
            <person name="Morin E."/>
            <person name="Martinez A.T."/>
            <person name="Baldrian P."/>
            <person name="Stursova M."/>
            <person name="Martinez M.J."/>
            <person name="Novotny C."/>
            <person name="Magnuson J.K."/>
            <person name="Spatafora J.W."/>
            <person name="Maurice S."/>
            <person name="Pangilinan J."/>
            <person name="Andreopoulos W."/>
            <person name="LaButti K."/>
            <person name="Hundley H."/>
            <person name="Na H."/>
            <person name="Kuo A."/>
            <person name="Barry K."/>
            <person name="Lipzen A."/>
            <person name="Henrissat B."/>
            <person name="Riley R."/>
            <person name="Ahrendt S."/>
            <person name="Nagy L.G."/>
            <person name="Grigoriev I.V."/>
            <person name="Martin F."/>
            <person name="Rosso M.N."/>
        </authorList>
    </citation>
    <scope>NUCLEOTIDE SEQUENCE</scope>
    <source>
        <strain evidence="1">CBS 384.51</strain>
    </source>
</reference>
<keyword evidence="2" id="KW-1185">Reference proteome</keyword>
<comment type="caution">
    <text evidence="1">The sequence shown here is derived from an EMBL/GenBank/DDBJ whole genome shotgun (WGS) entry which is preliminary data.</text>
</comment>
<organism evidence="1 2">
    <name type="scientific">Irpex rosettiformis</name>
    <dbReference type="NCBI Taxonomy" id="378272"/>
    <lineage>
        <taxon>Eukaryota</taxon>
        <taxon>Fungi</taxon>
        <taxon>Dikarya</taxon>
        <taxon>Basidiomycota</taxon>
        <taxon>Agaricomycotina</taxon>
        <taxon>Agaricomycetes</taxon>
        <taxon>Polyporales</taxon>
        <taxon>Irpicaceae</taxon>
        <taxon>Irpex</taxon>
    </lineage>
</organism>
<protein>
    <submittedName>
        <fullName evidence="1">ATP adenylyltransferase-domain-containing protein</fullName>
    </submittedName>
</protein>
<evidence type="ECO:0000313" key="2">
    <source>
        <dbReference type="Proteomes" id="UP001055072"/>
    </source>
</evidence>
<proteinExistence type="predicted"/>
<dbReference type="EMBL" id="MU274902">
    <property type="protein sequence ID" value="KAI0093107.1"/>
    <property type="molecule type" value="Genomic_DNA"/>
</dbReference>
<name>A0ACB8UFH1_9APHY</name>
<keyword evidence="1" id="KW-0548">Nucleotidyltransferase</keyword>
<dbReference type="Proteomes" id="UP001055072">
    <property type="component" value="Unassembled WGS sequence"/>
</dbReference>